<dbReference type="Gene3D" id="3.30.420.150">
    <property type="entry name" value="Exopolyphosphatase. Domain 2"/>
    <property type="match status" value="1"/>
</dbReference>
<dbReference type="AlphaFoldDB" id="A0AAV7GZ31"/>
<keyword evidence="2" id="KW-0378">Hydrolase</keyword>
<evidence type="ECO:0000256" key="4">
    <source>
        <dbReference type="SAM" id="Phobius"/>
    </source>
</evidence>
<dbReference type="PANTHER" id="PTHR11782:SF96">
    <property type="entry name" value="APYRASE 6-RELATED"/>
    <property type="match status" value="1"/>
</dbReference>
<keyword evidence="4" id="KW-0812">Transmembrane</keyword>
<dbReference type="Pfam" id="PF01150">
    <property type="entry name" value="GDA1_CD39"/>
    <property type="match status" value="1"/>
</dbReference>
<keyword evidence="4" id="KW-1133">Transmembrane helix</keyword>
<protein>
    <recommendedName>
        <fullName evidence="7">Apyrase 6</fullName>
    </recommendedName>
</protein>
<dbReference type="InterPro" id="IPR000407">
    <property type="entry name" value="GDA1_CD39_NTPase"/>
</dbReference>
<feature type="transmembrane region" description="Helical" evidence="4">
    <location>
        <begin position="45"/>
        <end position="65"/>
    </location>
</feature>
<dbReference type="GO" id="GO:0017110">
    <property type="term" value="F:nucleoside diphosphate phosphatase activity"/>
    <property type="evidence" value="ECO:0007669"/>
    <property type="project" value="TreeGrafter"/>
</dbReference>
<evidence type="ECO:0008006" key="7">
    <source>
        <dbReference type="Google" id="ProtNLM"/>
    </source>
</evidence>
<feature type="region of interest" description="Disordered" evidence="3">
    <location>
        <begin position="1"/>
        <end position="23"/>
    </location>
</feature>
<keyword evidence="6" id="KW-1185">Reference proteome</keyword>
<reference evidence="5 6" key="1">
    <citation type="journal article" date="2021" name="Hortic Res">
        <title>Chromosome-scale assembly of the Dendrobium chrysotoxum genome enhances the understanding of orchid evolution.</title>
        <authorList>
            <person name="Zhang Y."/>
            <person name="Zhang G.Q."/>
            <person name="Zhang D."/>
            <person name="Liu X.D."/>
            <person name="Xu X.Y."/>
            <person name="Sun W.H."/>
            <person name="Yu X."/>
            <person name="Zhu X."/>
            <person name="Wang Z.W."/>
            <person name="Zhao X."/>
            <person name="Zhong W.Y."/>
            <person name="Chen H."/>
            <person name="Yin W.L."/>
            <person name="Huang T."/>
            <person name="Niu S.C."/>
            <person name="Liu Z.J."/>
        </authorList>
    </citation>
    <scope>NUCLEOTIDE SEQUENCE [LARGE SCALE GENOMIC DNA]</scope>
    <source>
        <strain evidence="5">Lindl</strain>
    </source>
</reference>
<feature type="transmembrane region" description="Helical" evidence="4">
    <location>
        <begin position="496"/>
        <end position="516"/>
    </location>
</feature>
<proteinExistence type="inferred from homology"/>
<feature type="compositionally biased region" description="Polar residues" evidence="3">
    <location>
        <begin position="1"/>
        <end position="10"/>
    </location>
</feature>
<keyword evidence="4" id="KW-0472">Membrane</keyword>
<comment type="caution">
    <text evidence="5">The sequence shown here is derived from an EMBL/GenBank/DDBJ whole genome shotgun (WGS) entry which is preliminary data.</text>
</comment>
<evidence type="ECO:0000313" key="6">
    <source>
        <dbReference type="Proteomes" id="UP000775213"/>
    </source>
</evidence>
<evidence type="ECO:0000256" key="2">
    <source>
        <dbReference type="ARBA" id="ARBA00022801"/>
    </source>
</evidence>
<evidence type="ECO:0000313" key="5">
    <source>
        <dbReference type="EMBL" id="KAH0461302.1"/>
    </source>
</evidence>
<dbReference type="GO" id="GO:0009134">
    <property type="term" value="P:nucleoside diphosphate catabolic process"/>
    <property type="evidence" value="ECO:0007669"/>
    <property type="project" value="TreeGrafter"/>
</dbReference>
<dbReference type="Proteomes" id="UP000775213">
    <property type="component" value="Unassembled WGS sequence"/>
</dbReference>
<accession>A0AAV7GZ31</accession>
<name>A0AAV7GZ31_DENCH</name>
<dbReference type="GO" id="GO:0016020">
    <property type="term" value="C:membrane"/>
    <property type="evidence" value="ECO:0007669"/>
    <property type="project" value="TreeGrafter"/>
</dbReference>
<organism evidence="5 6">
    <name type="scientific">Dendrobium chrysotoxum</name>
    <name type="common">Orchid</name>
    <dbReference type="NCBI Taxonomy" id="161865"/>
    <lineage>
        <taxon>Eukaryota</taxon>
        <taxon>Viridiplantae</taxon>
        <taxon>Streptophyta</taxon>
        <taxon>Embryophyta</taxon>
        <taxon>Tracheophyta</taxon>
        <taxon>Spermatophyta</taxon>
        <taxon>Magnoliopsida</taxon>
        <taxon>Liliopsida</taxon>
        <taxon>Asparagales</taxon>
        <taxon>Orchidaceae</taxon>
        <taxon>Epidendroideae</taxon>
        <taxon>Malaxideae</taxon>
        <taxon>Dendrobiinae</taxon>
        <taxon>Dendrobium</taxon>
    </lineage>
</organism>
<dbReference type="Gene3D" id="3.30.420.40">
    <property type="match status" value="1"/>
</dbReference>
<evidence type="ECO:0000256" key="1">
    <source>
        <dbReference type="ARBA" id="ARBA00009283"/>
    </source>
</evidence>
<sequence>MDLSYLQSRASTSTSSSFPPHRTQLHPRMYFSSPSPSSSTYSRAYRLRLIAAGLFVFPFLLYLFFVARRAHLSSRYTASRPKGFGVIIDAGASASRVRVFEFLNEGRIPFVAFDGKGSVSMSVRPGLREFAVEPERARVLIRGLLEFAKRRVPRAEWGETKVRLIENGGLEGLEKEVKRGILESCSQELRASGFSFRDDWASSITGQEKGIYAWVAANYALGTLGANQKDTMGVIELGDTSTQVTFVTSEQLPMEFSRMLRLPGMTYKVYSSSTNYYSQDRAWESLHKMWTSRLLTKTSNLVEESVMLPCIPKGYNQTSVHGILPNFKDRKIWNFNLQGNFKACRGDIHALFQEQDTCTKSPCEASPIVIPTLQGKHIATQNFFFTSELFGLTPRSSLLDVEEAGHHYCEDHWSKLKQEHFGIDEADLLKYCFSSAFIVALLHDILGISLDEKRIGFMNPVESVPHDWTLGAFILQTITEPLDAIESPPNTVGSGAISYMSFFAVLVLAVLSVFFISKCRRPQLKTIYDLEKGHYIVTRIPRKTKALKGACIGIQDYSPLGNNSVKERMKLKKCQFRLLFEAPASPDGEGLTVWNEMPDPVVQNELAALEMWIIKQLHANEFMSVATEMLTAETLRRFTLL</sequence>
<dbReference type="EMBL" id="JAGFBR010000009">
    <property type="protein sequence ID" value="KAH0461302.1"/>
    <property type="molecule type" value="Genomic_DNA"/>
</dbReference>
<dbReference type="PANTHER" id="PTHR11782">
    <property type="entry name" value="ADENOSINE/GUANOSINE DIPHOSPHATASE"/>
    <property type="match status" value="1"/>
</dbReference>
<gene>
    <name evidence="5" type="ORF">IEQ34_008877</name>
</gene>
<evidence type="ECO:0000256" key="3">
    <source>
        <dbReference type="SAM" id="MobiDB-lite"/>
    </source>
</evidence>
<comment type="similarity">
    <text evidence="1">Belongs to the GDA1/CD39 NTPase family.</text>
</comment>